<feature type="compositionally biased region" description="Basic and acidic residues" evidence="1">
    <location>
        <begin position="29"/>
        <end position="38"/>
    </location>
</feature>
<proteinExistence type="predicted"/>
<feature type="compositionally biased region" description="Low complexity" evidence="1">
    <location>
        <begin position="10"/>
        <end position="24"/>
    </location>
</feature>
<reference evidence="2" key="1">
    <citation type="submission" date="2019-08" db="EMBL/GenBank/DDBJ databases">
        <authorList>
            <person name="Kucharzyk K."/>
            <person name="Murdoch R.W."/>
            <person name="Higgins S."/>
            <person name="Loffler F."/>
        </authorList>
    </citation>
    <scope>NUCLEOTIDE SEQUENCE</scope>
</reference>
<gene>
    <name evidence="2" type="ORF">SDC9_52161</name>
</gene>
<dbReference type="AlphaFoldDB" id="A0A644WPN7"/>
<comment type="caution">
    <text evidence="2">The sequence shown here is derived from an EMBL/GenBank/DDBJ whole genome shotgun (WGS) entry which is preliminary data.</text>
</comment>
<dbReference type="EMBL" id="VSSQ01001172">
    <property type="protein sequence ID" value="MPM05866.1"/>
    <property type="molecule type" value="Genomic_DNA"/>
</dbReference>
<accession>A0A644WPN7</accession>
<evidence type="ECO:0000313" key="2">
    <source>
        <dbReference type="EMBL" id="MPM05866.1"/>
    </source>
</evidence>
<name>A0A644WPN7_9ZZZZ</name>
<feature type="region of interest" description="Disordered" evidence="1">
    <location>
        <begin position="1"/>
        <end position="38"/>
    </location>
</feature>
<organism evidence="2">
    <name type="scientific">bioreactor metagenome</name>
    <dbReference type="NCBI Taxonomy" id="1076179"/>
    <lineage>
        <taxon>unclassified sequences</taxon>
        <taxon>metagenomes</taxon>
        <taxon>ecological metagenomes</taxon>
    </lineage>
</organism>
<sequence>MDASPAYSQGGSLRADGGADAALAQVDPDSGRDGDGFPKADAHDALLILLPLRGRCSRLSAESSKVRFLCRIRPPKHGNEVYASSSSGSKSR</sequence>
<protein>
    <submittedName>
        <fullName evidence="2">Uncharacterized protein</fullName>
    </submittedName>
</protein>
<evidence type="ECO:0000256" key="1">
    <source>
        <dbReference type="SAM" id="MobiDB-lite"/>
    </source>
</evidence>